<evidence type="ECO:0000256" key="5">
    <source>
        <dbReference type="ARBA" id="ARBA00022741"/>
    </source>
</evidence>
<protein>
    <recommendedName>
        <fullName evidence="2">non-specific serine/threonine protein kinase</fullName>
        <ecNumber evidence="2">2.7.11.1</ecNumber>
    </recommendedName>
</protein>
<dbReference type="OrthoDB" id="248923at2759"/>
<dbReference type="InterPro" id="IPR051931">
    <property type="entry name" value="PAK3-like"/>
</dbReference>
<evidence type="ECO:0000256" key="9">
    <source>
        <dbReference type="ARBA" id="ARBA00048679"/>
    </source>
</evidence>
<evidence type="ECO:0000256" key="8">
    <source>
        <dbReference type="ARBA" id="ARBA00047899"/>
    </source>
</evidence>
<dbReference type="EC" id="2.7.11.1" evidence="2"/>
<keyword evidence="7 10" id="KW-0067">ATP-binding</keyword>
<dbReference type="InterPro" id="IPR036936">
    <property type="entry name" value="CRIB_dom_sf"/>
</dbReference>
<dbReference type="InterPro" id="IPR008271">
    <property type="entry name" value="Ser/Thr_kinase_AS"/>
</dbReference>
<sequence>MAYNQVSAASLTPSRPAPQAPMRQGSTSSGVSNYSTTSSYTLTPSGMNGSSYTTAYSGIGGSSGIGGFPNRNSDSASNSSIIRSGTVGFKEDAFASWLWREKFLVLKEQSLAIHKNESSPPQNTIQLRDLSNIERTDLKPYCLLLETKDKRYYLALKGDEELYGWQDDIYSRSPLSGVSNPTNFVHKVHVGFDPVSGAFTGMPDQWSKLLTKSAITREDYQRDPQAVLDVLEFYTDHQKREMEEMGLSPATRIAGAGSSTRTRQASAASRCPCARSRCRPAASASSANGSGSETAISAPANSDPAARPAPGATAGPPPVKPLQPKKAPAHAAPPVTVTAAEDDRGGVAAAAAALEKPKAKEAEKRISTMTEVQIMEKLRSVVDDSDPKLIYSKIKKIGQGASGHVYVAKTLATGKKVAIKEMDLANQPRKELIVNEILVMKESQHPNIVNFLNSYLVKNNELWVVMEFMEGGALTDIIENNNLEEDQIACISLETCKGLGHLHSQHIIHRDIKSDNVLLDAQGRVKITDFGFCAKLTDQKSKRATMVGTPYWMAPEVVKQKEYGAKVDIWSLGIMAIEMIEQEPPYLDEEPLKALYLIATNGTPTLKKPDALSRELKSFLSVCLCVDVKSRATANELLEHDFLKKTCQLSGLAPLLRFRTTKQSS</sequence>
<comment type="catalytic activity">
    <reaction evidence="9">
        <text>L-seryl-[protein] + ATP = O-phospho-L-seryl-[protein] + ADP + H(+)</text>
        <dbReference type="Rhea" id="RHEA:17989"/>
        <dbReference type="Rhea" id="RHEA-COMP:9863"/>
        <dbReference type="Rhea" id="RHEA-COMP:11604"/>
        <dbReference type="ChEBI" id="CHEBI:15378"/>
        <dbReference type="ChEBI" id="CHEBI:29999"/>
        <dbReference type="ChEBI" id="CHEBI:30616"/>
        <dbReference type="ChEBI" id="CHEBI:83421"/>
        <dbReference type="ChEBI" id="CHEBI:456216"/>
        <dbReference type="EC" id="2.7.11.1"/>
    </reaction>
</comment>
<keyword evidence="3" id="KW-0723">Serine/threonine-protein kinase</keyword>
<feature type="compositionally biased region" description="Low complexity" evidence="11">
    <location>
        <begin position="324"/>
        <end position="337"/>
    </location>
</feature>
<dbReference type="FunFam" id="3.90.810.10:FF:000005">
    <property type="entry name" value="Non-specific serine/threonine protein kinase"/>
    <property type="match status" value="1"/>
</dbReference>
<feature type="compositionally biased region" description="Low complexity" evidence="11">
    <location>
        <begin position="304"/>
        <end position="314"/>
    </location>
</feature>
<dbReference type="InterPro" id="IPR017441">
    <property type="entry name" value="Protein_kinase_ATP_BS"/>
</dbReference>
<dbReference type="InterPro" id="IPR000095">
    <property type="entry name" value="CRIB_dom"/>
</dbReference>
<feature type="binding site" evidence="10">
    <location>
        <position position="420"/>
    </location>
    <ligand>
        <name>ATP</name>
        <dbReference type="ChEBI" id="CHEBI:30616"/>
    </ligand>
</feature>
<evidence type="ECO:0000313" key="15">
    <source>
        <dbReference type="EMBL" id="ETW79720.1"/>
    </source>
</evidence>
<feature type="region of interest" description="Disordered" evidence="11">
    <location>
        <begin position="1"/>
        <end position="34"/>
    </location>
</feature>
<comment type="similarity">
    <text evidence="1">Belongs to the protein kinase superfamily. STE Ser/Thr protein kinase family. STE20 subfamily.</text>
</comment>
<dbReference type="GO" id="GO:0004674">
    <property type="term" value="F:protein serine/threonine kinase activity"/>
    <property type="evidence" value="ECO:0007669"/>
    <property type="project" value="UniProtKB-KW"/>
</dbReference>
<dbReference type="Pfam" id="PF00069">
    <property type="entry name" value="Pkinase"/>
    <property type="match status" value="1"/>
</dbReference>
<dbReference type="SUPFAM" id="SSF50729">
    <property type="entry name" value="PH domain-like"/>
    <property type="match status" value="1"/>
</dbReference>
<dbReference type="GeneID" id="20678654"/>
<name>W4K2Z2_HETIT</name>
<accession>W4K2Z2</accession>
<evidence type="ECO:0000259" key="13">
    <source>
        <dbReference type="PROSITE" id="PS50011"/>
    </source>
</evidence>
<evidence type="ECO:0000256" key="11">
    <source>
        <dbReference type="SAM" id="MobiDB-lite"/>
    </source>
</evidence>
<dbReference type="SUPFAM" id="SSF56112">
    <property type="entry name" value="Protein kinase-like (PK-like)"/>
    <property type="match status" value="1"/>
</dbReference>
<dbReference type="AlphaFoldDB" id="W4K2Z2"/>
<dbReference type="PROSITE" id="PS50003">
    <property type="entry name" value="PH_DOMAIN"/>
    <property type="match status" value="1"/>
</dbReference>
<dbReference type="FunFam" id="3.30.200.20:FF:000705">
    <property type="entry name" value="Non-specific serine/threonine protein kinase"/>
    <property type="match status" value="1"/>
</dbReference>
<dbReference type="GO" id="GO:0106310">
    <property type="term" value="F:protein serine kinase activity"/>
    <property type="evidence" value="ECO:0007669"/>
    <property type="project" value="RHEA"/>
</dbReference>
<keyword evidence="16" id="KW-1185">Reference proteome</keyword>
<dbReference type="Gene3D" id="3.30.200.20">
    <property type="entry name" value="Phosphorylase Kinase, domain 1"/>
    <property type="match status" value="1"/>
</dbReference>
<dbReference type="SMART" id="SM00220">
    <property type="entry name" value="S_TKc"/>
    <property type="match status" value="1"/>
</dbReference>
<dbReference type="Gene3D" id="1.10.510.10">
    <property type="entry name" value="Transferase(Phosphotransferase) domain 1"/>
    <property type="match status" value="1"/>
</dbReference>
<dbReference type="PROSITE" id="PS00107">
    <property type="entry name" value="PROTEIN_KINASE_ATP"/>
    <property type="match status" value="1"/>
</dbReference>
<dbReference type="CDD" id="cd13279">
    <property type="entry name" value="PH_Cla4_Ste20"/>
    <property type="match status" value="1"/>
</dbReference>
<dbReference type="Gene3D" id="3.90.810.10">
    <property type="entry name" value="CRIB domain"/>
    <property type="match status" value="1"/>
</dbReference>
<keyword evidence="6 15" id="KW-0418">Kinase</keyword>
<feature type="compositionally biased region" description="Low complexity" evidence="11">
    <location>
        <begin position="256"/>
        <end position="292"/>
    </location>
</feature>
<dbReference type="Proteomes" id="UP000030671">
    <property type="component" value="Unassembled WGS sequence"/>
</dbReference>
<keyword evidence="5 10" id="KW-0547">Nucleotide-binding</keyword>
<evidence type="ECO:0000256" key="10">
    <source>
        <dbReference type="PROSITE-ProRule" id="PRU10141"/>
    </source>
</evidence>
<evidence type="ECO:0000256" key="4">
    <source>
        <dbReference type="ARBA" id="ARBA00022679"/>
    </source>
</evidence>
<feature type="region of interest" description="Disordered" evidence="11">
    <location>
        <begin position="242"/>
        <end position="337"/>
    </location>
</feature>
<dbReference type="FunFam" id="1.10.510.10:FF:000139">
    <property type="entry name" value="Non-specific serine/threonine protein kinase"/>
    <property type="match status" value="1"/>
</dbReference>
<gene>
    <name evidence="15" type="primary">cla4</name>
    <name evidence="15" type="ORF">HETIRDRAFT_63792</name>
</gene>
<dbReference type="PROSITE" id="PS50011">
    <property type="entry name" value="PROTEIN_KINASE_DOM"/>
    <property type="match status" value="1"/>
</dbReference>
<dbReference type="FunCoup" id="W4K2Z2">
    <property type="interactions" value="276"/>
</dbReference>
<evidence type="ECO:0000256" key="6">
    <source>
        <dbReference type="ARBA" id="ARBA00022777"/>
    </source>
</evidence>
<dbReference type="RefSeq" id="XP_009547970.1">
    <property type="nucleotide sequence ID" value="XM_009549675.1"/>
</dbReference>
<feature type="domain" description="CRIB" evidence="14">
    <location>
        <begin position="178"/>
        <end position="191"/>
    </location>
</feature>
<dbReference type="CDD" id="cd01093">
    <property type="entry name" value="CRIB_PAK_like"/>
    <property type="match status" value="1"/>
</dbReference>
<evidence type="ECO:0000259" key="14">
    <source>
        <dbReference type="PROSITE" id="PS50108"/>
    </source>
</evidence>
<organism evidence="15 16">
    <name type="scientific">Heterobasidion irregulare (strain TC 32-1)</name>
    <dbReference type="NCBI Taxonomy" id="747525"/>
    <lineage>
        <taxon>Eukaryota</taxon>
        <taxon>Fungi</taxon>
        <taxon>Dikarya</taxon>
        <taxon>Basidiomycota</taxon>
        <taxon>Agaricomycotina</taxon>
        <taxon>Agaricomycetes</taxon>
        <taxon>Russulales</taxon>
        <taxon>Bondarzewiaceae</taxon>
        <taxon>Heterobasidion</taxon>
        <taxon>Heterobasidion annosum species complex</taxon>
    </lineage>
</organism>
<dbReference type="GO" id="GO:0005524">
    <property type="term" value="F:ATP binding"/>
    <property type="evidence" value="ECO:0007669"/>
    <property type="project" value="UniProtKB-UniRule"/>
</dbReference>
<evidence type="ECO:0000259" key="12">
    <source>
        <dbReference type="PROSITE" id="PS50003"/>
    </source>
</evidence>
<feature type="domain" description="Protein kinase" evidence="13">
    <location>
        <begin position="391"/>
        <end position="643"/>
    </location>
</feature>
<feature type="domain" description="PH" evidence="12">
    <location>
        <begin position="80"/>
        <end position="174"/>
    </location>
</feature>
<proteinExistence type="inferred from homology"/>
<evidence type="ECO:0000256" key="3">
    <source>
        <dbReference type="ARBA" id="ARBA00022527"/>
    </source>
</evidence>
<keyword evidence="4" id="KW-0808">Transferase</keyword>
<evidence type="ECO:0000256" key="1">
    <source>
        <dbReference type="ARBA" id="ARBA00008874"/>
    </source>
</evidence>
<comment type="catalytic activity">
    <reaction evidence="8">
        <text>L-threonyl-[protein] + ATP = O-phospho-L-threonyl-[protein] + ADP + H(+)</text>
        <dbReference type="Rhea" id="RHEA:46608"/>
        <dbReference type="Rhea" id="RHEA-COMP:11060"/>
        <dbReference type="Rhea" id="RHEA-COMP:11605"/>
        <dbReference type="ChEBI" id="CHEBI:15378"/>
        <dbReference type="ChEBI" id="CHEBI:30013"/>
        <dbReference type="ChEBI" id="CHEBI:30616"/>
        <dbReference type="ChEBI" id="CHEBI:61977"/>
        <dbReference type="ChEBI" id="CHEBI:456216"/>
        <dbReference type="EC" id="2.7.11.1"/>
    </reaction>
</comment>
<dbReference type="HOGENOM" id="CLU_000288_26_6_1"/>
<dbReference type="InParanoid" id="W4K2Z2"/>
<dbReference type="PROSITE" id="PS50108">
    <property type="entry name" value="CRIB"/>
    <property type="match status" value="1"/>
</dbReference>
<dbReference type="InterPro" id="IPR001849">
    <property type="entry name" value="PH_domain"/>
</dbReference>
<dbReference type="KEGG" id="hir:HETIRDRAFT_63792"/>
<dbReference type="CDD" id="cd06614">
    <property type="entry name" value="STKc_PAK"/>
    <property type="match status" value="1"/>
</dbReference>
<evidence type="ECO:0000256" key="2">
    <source>
        <dbReference type="ARBA" id="ARBA00012513"/>
    </source>
</evidence>
<feature type="compositionally biased region" description="Polar residues" evidence="11">
    <location>
        <begin position="1"/>
        <end position="13"/>
    </location>
</feature>
<dbReference type="Gene3D" id="2.30.29.30">
    <property type="entry name" value="Pleckstrin-homology domain (PH domain)/Phosphotyrosine-binding domain (PTB)"/>
    <property type="match status" value="1"/>
</dbReference>
<dbReference type="eggNOG" id="KOG0578">
    <property type="taxonomic scope" value="Eukaryota"/>
</dbReference>
<dbReference type="SMART" id="SM00233">
    <property type="entry name" value="PH"/>
    <property type="match status" value="1"/>
</dbReference>
<dbReference type="InterPro" id="IPR011993">
    <property type="entry name" value="PH-like_dom_sf"/>
</dbReference>
<dbReference type="SMART" id="SM00285">
    <property type="entry name" value="PBD"/>
    <property type="match status" value="1"/>
</dbReference>
<dbReference type="Pfam" id="PF00169">
    <property type="entry name" value="PH"/>
    <property type="match status" value="1"/>
</dbReference>
<dbReference type="PANTHER" id="PTHR45832">
    <property type="entry name" value="SERINE/THREONINE-PROTEIN KINASE SAMKA-RELATED-RELATED"/>
    <property type="match status" value="1"/>
</dbReference>
<dbReference type="InterPro" id="IPR011009">
    <property type="entry name" value="Kinase-like_dom_sf"/>
</dbReference>
<evidence type="ECO:0000313" key="16">
    <source>
        <dbReference type="Proteomes" id="UP000030671"/>
    </source>
</evidence>
<dbReference type="InterPro" id="IPR033923">
    <property type="entry name" value="PAK_BD"/>
</dbReference>
<dbReference type="PROSITE" id="PS00108">
    <property type="entry name" value="PROTEIN_KINASE_ST"/>
    <property type="match status" value="1"/>
</dbReference>
<dbReference type="InterPro" id="IPR000719">
    <property type="entry name" value="Prot_kinase_dom"/>
</dbReference>
<feature type="compositionally biased region" description="Low complexity" evidence="11">
    <location>
        <begin position="25"/>
        <end position="34"/>
    </location>
</feature>
<reference evidence="15 16" key="1">
    <citation type="journal article" date="2012" name="New Phytol.">
        <title>Insight into trade-off between wood decay and parasitism from the genome of a fungal forest pathogen.</title>
        <authorList>
            <person name="Olson A."/>
            <person name="Aerts A."/>
            <person name="Asiegbu F."/>
            <person name="Belbahri L."/>
            <person name="Bouzid O."/>
            <person name="Broberg A."/>
            <person name="Canback B."/>
            <person name="Coutinho P.M."/>
            <person name="Cullen D."/>
            <person name="Dalman K."/>
            <person name="Deflorio G."/>
            <person name="van Diepen L.T."/>
            <person name="Dunand C."/>
            <person name="Duplessis S."/>
            <person name="Durling M."/>
            <person name="Gonthier P."/>
            <person name="Grimwood J."/>
            <person name="Fossdal C.G."/>
            <person name="Hansson D."/>
            <person name="Henrissat B."/>
            <person name="Hietala A."/>
            <person name="Himmelstrand K."/>
            <person name="Hoffmeister D."/>
            <person name="Hogberg N."/>
            <person name="James T.Y."/>
            <person name="Karlsson M."/>
            <person name="Kohler A."/>
            <person name="Kues U."/>
            <person name="Lee Y.H."/>
            <person name="Lin Y.C."/>
            <person name="Lind M."/>
            <person name="Lindquist E."/>
            <person name="Lombard V."/>
            <person name="Lucas S."/>
            <person name="Lunden K."/>
            <person name="Morin E."/>
            <person name="Murat C."/>
            <person name="Park J."/>
            <person name="Raffaello T."/>
            <person name="Rouze P."/>
            <person name="Salamov A."/>
            <person name="Schmutz J."/>
            <person name="Solheim H."/>
            <person name="Stahlberg J."/>
            <person name="Velez H."/>
            <person name="de Vries R.P."/>
            <person name="Wiebenga A."/>
            <person name="Woodward S."/>
            <person name="Yakovlev I."/>
            <person name="Garbelotto M."/>
            <person name="Martin F."/>
            <person name="Grigoriev I.V."/>
            <person name="Stenlid J."/>
        </authorList>
    </citation>
    <scope>NUCLEOTIDE SEQUENCE [LARGE SCALE GENOMIC DNA]</scope>
    <source>
        <strain evidence="15 16">TC 32-1</strain>
    </source>
</reference>
<dbReference type="PANTHER" id="PTHR45832:SF22">
    <property type="entry name" value="SERINE_THREONINE-PROTEIN KINASE SAMKA-RELATED"/>
    <property type="match status" value="1"/>
</dbReference>
<evidence type="ECO:0000256" key="7">
    <source>
        <dbReference type="ARBA" id="ARBA00022840"/>
    </source>
</evidence>
<dbReference type="Pfam" id="PF00786">
    <property type="entry name" value="PBD"/>
    <property type="match status" value="1"/>
</dbReference>
<dbReference type="STRING" id="747525.W4K2Z2"/>
<dbReference type="EMBL" id="KI925460">
    <property type="protein sequence ID" value="ETW79720.1"/>
    <property type="molecule type" value="Genomic_DNA"/>
</dbReference>